<protein>
    <submittedName>
        <fullName evidence="2">DUF4123 domain-containing protein</fullName>
    </submittedName>
</protein>
<evidence type="ECO:0000313" key="2">
    <source>
        <dbReference type="EMBL" id="MET1490624.1"/>
    </source>
</evidence>
<feature type="domain" description="DUF4123" evidence="1">
    <location>
        <begin position="27"/>
        <end position="150"/>
    </location>
</feature>
<accession>A0ABV2CRT0</accession>
<evidence type="ECO:0000259" key="1">
    <source>
        <dbReference type="Pfam" id="PF13503"/>
    </source>
</evidence>
<dbReference type="EMBL" id="JBEWLZ010000006">
    <property type="protein sequence ID" value="MET1490624.1"/>
    <property type="molecule type" value="Genomic_DNA"/>
</dbReference>
<dbReference type="RefSeq" id="WP_345927640.1">
    <property type="nucleotide sequence ID" value="NZ_JBDIVF010000004.1"/>
</dbReference>
<comment type="caution">
    <text evidence="2">The sequence shown here is derived from an EMBL/GenBank/DDBJ whole genome shotgun (WGS) entry which is preliminary data.</text>
</comment>
<organism evidence="2 3">
    <name type="scientific">Uliginosibacterium paludis</name>
    <dbReference type="NCBI Taxonomy" id="1615952"/>
    <lineage>
        <taxon>Bacteria</taxon>
        <taxon>Pseudomonadati</taxon>
        <taxon>Pseudomonadota</taxon>
        <taxon>Betaproteobacteria</taxon>
        <taxon>Rhodocyclales</taxon>
        <taxon>Zoogloeaceae</taxon>
        <taxon>Uliginosibacterium</taxon>
    </lineage>
</organism>
<evidence type="ECO:0000313" key="3">
    <source>
        <dbReference type="Proteomes" id="UP001548590"/>
    </source>
</evidence>
<keyword evidence="3" id="KW-1185">Reference proteome</keyword>
<dbReference type="Pfam" id="PF13503">
    <property type="entry name" value="DUF4123"/>
    <property type="match status" value="1"/>
</dbReference>
<dbReference type="InterPro" id="IPR025391">
    <property type="entry name" value="DUF4123"/>
</dbReference>
<gene>
    <name evidence="2" type="ORF">ABVT11_12375</name>
</gene>
<dbReference type="Proteomes" id="UP001548590">
    <property type="component" value="Unassembled WGS sequence"/>
</dbReference>
<sequence length="269" mass="29879">MKNSYAYAFSAHSELILSETANTRSQLYALIDAGQLPDSGSLLRRHLAGQASDDLFAHTCAEAALAASPLLVQIGQKEELSSRQIGLIDDGCLKKPIISYLQTKLSLAALSQHLKTLLRIQTADADFLLRYTDPLLLGPIIQRLTPSQRASFLMDIEHWWVTDHRGRLQDICQQSITASPAPLPLTFNAQQIDALLEACAPCFMMAQLRNLDRDFSMQLNPAEQADFVFKALEDASAQGIEDDSERAEWCLSRWLEKTSTATRKEKTSA</sequence>
<reference evidence="2 3" key="1">
    <citation type="submission" date="2024-07" db="EMBL/GenBank/DDBJ databases">
        <title>Uliginosibacterium paludis KCTC:42655.</title>
        <authorList>
            <person name="Kim M.K."/>
        </authorList>
    </citation>
    <scope>NUCLEOTIDE SEQUENCE [LARGE SCALE GENOMIC DNA]</scope>
    <source>
        <strain evidence="2 3">KCTC 42655</strain>
    </source>
</reference>
<name>A0ABV2CRT0_9RHOO</name>
<proteinExistence type="predicted"/>